<dbReference type="EMBL" id="JANBVO010000066">
    <property type="protein sequence ID" value="KAJ9131629.1"/>
    <property type="molecule type" value="Genomic_DNA"/>
</dbReference>
<dbReference type="PANTHER" id="PTHR10039:SF5">
    <property type="entry name" value="NACHT DOMAIN-CONTAINING PROTEIN"/>
    <property type="match status" value="1"/>
</dbReference>
<organism evidence="4 5">
    <name type="scientific">Pleurostoma richardsiae</name>
    <dbReference type="NCBI Taxonomy" id="41990"/>
    <lineage>
        <taxon>Eukaryota</taxon>
        <taxon>Fungi</taxon>
        <taxon>Dikarya</taxon>
        <taxon>Ascomycota</taxon>
        <taxon>Pezizomycotina</taxon>
        <taxon>Sordariomycetes</taxon>
        <taxon>Sordariomycetidae</taxon>
        <taxon>Calosphaeriales</taxon>
        <taxon>Pleurostomataceae</taxon>
        <taxon>Pleurostoma</taxon>
    </lineage>
</organism>
<reference evidence="4" key="1">
    <citation type="submission" date="2022-07" db="EMBL/GenBank/DDBJ databases">
        <title>Fungi with potential for degradation of polypropylene.</title>
        <authorList>
            <person name="Gostincar C."/>
        </authorList>
    </citation>
    <scope>NUCLEOTIDE SEQUENCE</scope>
    <source>
        <strain evidence="4">EXF-13308</strain>
    </source>
</reference>
<keyword evidence="5" id="KW-1185">Reference proteome</keyword>
<dbReference type="AlphaFoldDB" id="A0AA38R2S2"/>
<protein>
    <submittedName>
        <fullName evidence="4">P-loop containing nucleoside triphosphate hydrolase</fullName>
    </submittedName>
</protein>
<keyword evidence="1" id="KW-0677">Repeat</keyword>
<keyword evidence="4" id="KW-0378">Hydrolase</keyword>
<proteinExistence type="predicted"/>
<gene>
    <name evidence="4" type="ORF">NKR23_g11665</name>
</gene>
<dbReference type="InterPro" id="IPR027417">
    <property type="entry name" value="P-loop_NTPase"/>
</dbReference>
<evidence type="ECO:0000259" key="2">
    <source>
        <dbReference type="Pfam" id="PF24883"/>
    </source>
</evidence>
<sequence length="853" mass="96880">MEALVAVGLAGNVVQFVQFASQLIQEAISIRRSGSPSSAPELRKLADSLTRQAQVLRTQLATGAQAQSLGPEDKYVLDVAAECEDAGNKFVAYLDEFIKQNPSTKPKVLQSVQASFKFFWRQQKIDEFAAKLDKLRSALSLGTILALRTTTTDYSDRILMRLRDLQVAGKVEAEQTVESRRAVQSLIDIIQEDSWDKLDTIQSHVRECLDKLDSLRHGLPQETEKGILRWLNFRQMSWRFEEVPLAYQKTFEWIYREPSDATWDDLSAHLGAENVCKPYWINGKAGSGKSTLMKFILHDFRTKKALKRWAGDDTEPVLIRFFFWNLGTSLQKSNTGMLRALMHAVLDRHPELIPAVFPSLYQNWDDSEADSQPTYVEMKRAFELLVEKSASFLKICIFIDGIDEFEGNHKDICMFLRSLVSTCVKLVVSSRPISACVSVFKGCPTLRLQDLTKRDMEIFVKGNLSSHESMVQLTKRFPQDACELVAEIKSKADGVFLWVKLVVRLLVDGLEAGDDMKDLRKKLRLLPPDLRDLYRRMMEKMQPEYQVQAAELFQLFQTWNLVTADEPFRTLTLAFAFQEPAEALKRDVGPLDLESSDWLHDNTEARIRSRCCGLIEVHRKHLIPRSGLQYAGRINQSVVNYMHRTVAEFLLSEDVWEEVCAKTQGSRFDPVRSLTYASLSMMKVEDGYKETGGSGPFRYLITLTKFLRRDFRLQPAEFTEVVDSADSTMARKRLLAHDQGISGISNRFEHWAADFFPVRTVVSSSLATFRQLGDVFGFAATAGLLPYIETLDGFKRQSYLFGYTLVVHALESWLPSPDFTSPMSLHERSDTLTYLLENAAKPEDAGLATCGLC</sequence>
<dbReference type="Pfam" id="PF24883">
    <property type="entry name" value="NPHP3_N"/>
    <property type="match status" value="1"/>
</dbReference>
<evidence type="ECO:0000259" key="3">
    <source>
        <dbReference type="Pfam" id="PF25053"/>
    </source>
</evidence>
<dbReference type="Proteomes" id="UP001174694">
    <property type="component" value="Unassembled WGS sequence"/>
</dbReference>
<dbReference type="Gene3D" id="3.40.50.300">
    <property type="entry name" value="P-loop containing nucleotide triphosphate hydrolases"/>
    <property type="match status" value="1"/>
</dbReference>
<name>A0AA38R2S2_9PEZI</name>
<dbReference type="InterPro" id="IPR056884">
    <property type="entry name" value="NPHP3-like_N"/>
</dbReference>
<accession>A0AA38R2S2</accession>
<dbReference type="InterPro" id="IPR056693">
    <property type="entry name" value="DUF7791"/>
</dbReference>
<evidence type="ECO:0000313" key="5">
    <source>
        <dbReference type="Proteomes" id="UP001174694"/>
    </source>
</evidence>
<dbReference type="Pfam" id="PF25053">
    <property type="entry name" value="DUF7791"/>
    <property type="match status" value="1"/>
</dbReference>
<evidence type="ECO:0000313" key="4">
    <source>
        <dbReference type="EMBL" id="KAJ9131629.1"/>
    </source>
</evidence>
<feature type="domain" description="DUF7791" evidence="3">
    <location>
        <begin position="541"/>
        <end position="684"/>
    </location>
</feature>
<dbReference type="GO" id="GO:0016787">
    <property type="term" value="F:hydrolase activity"/>
    <property type="evidence" value="ECO:0007669"/>
    <property type="project" value="UniProtKB-KW"/>
</dbReference>
<evidence type="ECO:0000256" key="1">
    <source>
        <dbReference type="ARBA" id="ARBA00022737"/>
    </source>
</evidence>
<feature type="domain" description="Nephrocystin 3-like N-terminal" evidence="2">
    <location>
        <begin position="250"/>
        <end position="431"/>
    </location>
</feature>
<comment type="caution">
    <text evidence="4">The sequence shown here is derived from an EMBL/GenBank/DDBJ whole genome shotgun (WGS) entry which is preliminary data.</text>
</comment>
<dbReference type="SUPFAM" id="SSF52540">
    <property type="entry name" value="P-loop containing nucleoside triphosphate hydrolases"/>
    <property type="match status" value="1"/>
</dbReference>
<dbReference type="PANTHER" id="PTHR10039">
    <property type="entry name" value="AMELOGENIN"/>
    <property type="match status" value="1"/>
</dbReference>